<dbReference type="InterPro" id="IPR013149">
    <property type="entry name" value="ADH-like_C"/>
</dbReference>
<evidence type="ECO:0000256" key="2">
    <source>
        <dbReference type="SAM" id="Phobius"/>
    </source>
</evidence>
<sequence>MNRKTLNLAFYACLIVKVVAKMLANSQQPLNGYGVARVLDSGHPDFKKGDLVWGITGWEEFSLITSTRGLFKIDTQMCLFPITLEFLELCSPKKGEHVFVSAASGAMGQLVGQFAKLLGCYVVGSAGSQEKVSQPIMSVNHSVWCLLLISLINLKVDLLKNKFGFDEAFNYKEEPDLVATLKRYFPEGIDIYFENVGGKMLDAVLLNMRLHGRIAVCGMISQYNKFDNPDGIHNLINIILKRVRIEGFLSQSSGLGHPDYRKGDLIWEEHSLITETKGLFKIQHTDVPLSYYTGILSLFSFSFVFDFYFYQD</sequence>
<dbReference type="AlphaFoldDB" id="A0A8X7ZE72"/>
<feature type="transmembrane region" description="Helical" evidence="2">
    <location>
        <begin position="289"/>
        <end position="310"/>
    </location>
</feature>
<proteinExistence type="predicted"/>
<accession>A0A8X7ZE72</accession>
<name>A0A8X7ZE72_POPTO</name>
<dbReference type="EMBL" id="JAAWWB010000014">
    <property type="protein sequence ID" value="KAG6767701.1"/>
    <property type="molecule type" value="Genomic_DNA"/>
</dbReference>
<dbReference type="InterPro" id="IPR045010">
    <property type="entry name" value="MDR_fam"/>
</dbReference>
<comment type="caution">
    <text evidence="6">The sequence shown here is derived from an EMBL/GenBank/DDBJ whole genome shotgun (WGS) entry which is preliminary data.</text>
</comment>
<keyword evidence="3" id="KW-0732">Signal</keyword>
<feature type="signal peptide" evidence="3">
    <location>
        <begin position="1"/>
        <end position="20"/>
    </location>
</feature>
<evidence type="ECO:0000313" key="6">
    <source>
        <dbReference type="EMBL" id="KAG6767701.1"/>
    </source>
</evidence>
<dbReference type="InterPro" id="IPR041694">
    <property type="entry name" value="ADH_N_2"/>
</dbReference>
<keyword evidence="1" id="KW-0560">Oxidoreductase</keyword>
<evidence type="ECO:0000259" key="4">
    <source>
        <dbReference type="Pfam" id="PF00107"/>
    </source>
</evidence>
<dbReference type="PANTHER" id="PTHR43205">
    <property type="entry name" value="PROSTAGLANDIN REDUCTASE"/>
    <property type="match status" value="1"/>
</dbReference>
<dbReference type="Proteomes" id="UP000886885">
    <property type="component" value="Chromosome 7D"/>
</dbReference>
<keyword evidence="2" id="KW-0472">Membrane</keyword>
<feature type="chain" id="PRO_5036497499" evidence="3">
    <location>
        <begin position="21"/>
        <end position="312"/>
    </location>
</feature>
<reference evidence="6" key="1">
    <citation type="journal article" date="2020" name="bioRxiv">
        <title>Hybrid origin of Populus tomentosa Carr. identified through genome sequencing and phylogenomic analysis.</title>
        <authorList>
            <person name="An X."/>
            <person name="Gao K."/>
            <person name="Chen Z."/>
            <person name="Li J."/>
            <person name="Yang X."/>
            <person name="Yang X."/>
            <person name="Zhou J."/>
            <person name="Guo T."/>
            <person name="Zhao T."/>
            <person name="Huang S."/>
            <person name="Miao D."/>
            <person name="Khan W.U."/>
            <person name="Rao P."/>
            <person name="Ye M."/>
            <person name="Lei B."/>
            <person name="Liao W."/>
            <person name="Wang J."/>
            <person name="Ji L."/>
            <person name="Li Y."/>
            <person name="Guo B."/>
            <person name="Mustafa N.S."/>
            <person name="Li S."/>
            <person name="Yun Q."/>
            <person name="Keller S.R."/>
            <person name="Mao J."/>
            <person name="Zhang R."/>
            <person name="Strauss S.H."/>
        </authorList>
    </citation>
    <scope>NUCLEOTIDE SEQUENCE</scope>
    <source>
        <strain evidence="6">GM15</strain>
        <tissue evidence="6">Leaf</tissue>
    </source>
</reference>
<dbReference type="PANTHER" id="PTHR43205:SF7">
    <property type="entry name" value="PROSTAGLANDIN REDUCTASE 1"/>
    <property type="match status" value="1"/>
</dbReference>
<keyword evidence="7" id="KW-1185">Reference proteome</keyword>
<feature type="domain" description="Alcohol dehydrogenase-like C-terminal" evidence="4">
    <location>
        <begin position="155"/>
        <end position="252"/>
    </location>
</feature>
<dbReference type="GO" id="GO:0032440">
    <property type="term" value="F:2-alkenal reductase [NAD(P)H] activity"/>
    <property type="evidence" value="ECO:0007669"/>
    <property type="project" value="TreeGrafter"/>
</dbReference>
<feature type="domain" description="Oxidoreductase N-terminal" evidence="5">
    <location>
        <begin position="27"/>
        <end position="72"/>
    </location>
</feature>
<evidence type="ECO:0000259" key="5">
    <source>
        <dbReference type="Pfam" id="PF16884"/>
    </source>
</evidence>
<dbReference type="Pfam" id="PF16884">
    <property type="entry name" value="ADH_N_2"/>
    <property type="match status" value="1"/>
</dbReference>
<protein>
    <submittedName>
        <fullName evidence="6">Uncharacterized protein</fullName>
    </submittedName>
</protein>
<evidence type="ECO:0000256" key="3">
    <source>
        <dbReference type="SAM" id="SignalP"/>
    </source>
</evidence>
<gene>
    <name evidence="6" type="ORF">POTOM_028915</name>
</gene>
<evidence type="ECO:0000313" key="7">
    <source>
        <dbReference type="Proteomes" id="UP000886885"/>
    </source>
</evidence>
<dbReference type="Pfam" id="PF00107">
    <property type="entry name" value="ADH_zinc_N"/>
    <property type="match status" value="1"/>
</dbReference>
<dbReference type="OrthoDB" id="809632at2759"/>
<organism evidence="6 7">
    <name type="scientific">Populus tomentosa</name>
    <name type="common">Chinese white poplar</name>
    <dbReference type="NCBI Taxonomy" id="118781"/>
    <lineage>
        <taxon>Eukaryota</taxon>
        <taxon>Viridiplantae</taxon>
        <taxon>Streptophyta</taxon>
        <taxon>Embryophyta</taxon>
        <taxon>Tracheophyta</taxon>
        <taxon>Spermatophyta</taxon>
        <taxon>Magnoliopsida</taxon>
        <taxon>eudicotyledons</taxon>
        <taxon>Gunneridae</taxon>
        <taxon>Pentapetalae</taxon>
        <taxon>rosids</taxon>
        <taxon>fabids</taxon>
        <taxon>Malpighiales</taxon>
        <taxon>Salicaceae</taxon>
        <taxon>Saliceae</taxon>
        <taxon>Populus</taxon>
    </lineage>
</organism>
<keyword evidence="2" id="KW-0812">Transmembrane</keyword>
<keyword evidence="2" id="KW-1133">Transmembrane helix</keyword>
<evidence type="ECO:0000256" key="1">
    <source>
        <dbReference type="ARBA" id="ARBA00023002"/>
    </source>
</evidence>